<organism evidence="2 3">
    <name type="scientific">Lymnaea stagnalis</name>
    <name type="common">Great pond snail</name>
    <name type="synonym">Helix stagnalis</name>
    <dbReference type="NCBI Taxonomy" id="6523"/>
    <lineage>
        <taxon>Eukaryota</taxon>
        <taxon>Metazoa</taxon>
        <taxon>Spiralia</taxon>
        <taxon>Lophotrochozoa</taxon>
        <taxon>Mollusca</taxon>
        <taxon>Gastropoda</taxon>
        <taxon>Heterobranchia</taxon>
        <taxon>Euthyneura</taxon>
        <taxon>Panpulmonata</taxon>
        <taxon>Hygrophila</taxon>
        <taxon>Lymnaeoidea</taxon>
        <taxon>Lymnaeidae</taxon>
        <taxon>Lymnaea</taxon>
    </lineage>
</organism>
<evidence type="ECO:0000313" key="3">
    <source>
        <dbReference type="Proteomes" id="UP001497497"/>
    </source>
</evidence>
<evidence type="ECO:0000256" key="1">
    <source>
        <dbReference type="SAM" id="Coils"/>
    </source>
</evidence>
<dbReference type="EMBL" id="CAXITT010000663">
    <property type="protein sequence ID" value="CAL1544976.1"/>
    <property type="molecule type" value="Genomic_DNA"/>
</dbReference>
<gene>
    <name evidence="2" type="ORF">GSLYS_00018459001</name>
</gene>
<protein>
    <submittedName>
        <fullName evidence="2">Uncharacterized protein</fullName>
    </submittedName>
</protein>
<comment type="caution">
    <text evidence="2">The sequence shown here is derived from an EMBL/GenBank/DDBJ whole genome shotgun (WGS) entry which is preliminary data.</text>
</comment>
<name>A0AAV2IH37_LYMST</name>
<proteinExistence type="predicted"/>
<keyword evidence="3" id="KW-1185">Reference proteome</keyword>
<keyword evidence="1" id="KW-0175">Coiled coil</keyword>
<evidence type="ECO:0000313" key="2">
    <source>
        <dbReference type="EMBL" id="CAL1544976.1"/>
    </source>
</evidence>
<sequence>MEMETTKTLLKTQKALSSLESPRFNVFDTNLTHLETLEETLYCLGQNVAVCRNEFLTTLSKQLLLSEFQKDSHQWLTVTQAEKDLVEALNILSEKKSFLKRKDNQLEETTQIASEALSTMKEKMAIISNKKGQLENKYNDLTKLYPKVANIQHLIQLKEAIDKVYKLLESATKAQNILRNRLHRLEEILQIFQYLSTEQQIIENETKNRLKNLQGTIGELEECTGFSCYIKGDNSVQVEFLASPPVVEKEEELANSTDSKLTVTMDFSVNNQGHLWLTDIQLDQNIEWAESLKRMAQESKDLSSFIIKVNKVWLPKVTLNSEISSLRKRHAIDWIPEKNLLLLMVKHSNNVVCSIKVPPSYPNSDKIILESITGHPSGWTSSNISPPTKTTLSGWLSHLERLLGQQ</sequence>
<dbReference type="AlphaFoldDB" id="A0AAV2IH37"/>
<reference evidence="2 3" key="1">
    <citation type="submission" date="2024-04" db="EMBL/GenBank/DDBJ databases">
        <authorList>
            <consortium name="Genoscope - CEA"/>
            <person name="William W."/>
        </authorList>
    </citation>
    <scope>NUCLEOTIDE SEQUENCE [LARGE SCALE GENOMIC DNA]</scope>
</reference>
<accession>A0AAV2IH37</accession>
<feature type="coiled-coil region" evidence="1">
    <location>
        <begin position="89"/>
        <end position="137"/>
    </location>
</feature>
<dbReference type="Proteomes" id="UP001497497">
    <property type="component" value="Unassembled WGS sequence"/>
</dbReference>